<protein>
    <submittedName>
        <fullName evidence="2">Uncharacterized protein</fullName>
    </submittedName>
</protein>
<feature type="non-terminal residue" evidence="2">
    <location>
        <position position="1"/>
    </location>
</feature>
<reference evidence="2 3" key="1">
    <citation type="submission" date="2020-12" db="EMBL/GenBank/DDBJ databases">
        <title>Concerted genomic and epigenomic changes stabilize Arabidopsis allopolyploids.</title>
        <authorList>
            <person name="Chen Z."/>
        </authorList>
    </citation>
    <scope>NUCLEOTIDE SEQUENCE [LARGE SCALE GENOMIC DNA]</scope>
    <source>
        <strain evidence="2">Allo738</strain>
        <tissue evidence="2">Leaf</tissue>
    </source>
</reference>
<evidence type="ECO:0000256" key="1">
    <source>
        <dbReference type="SAM" id="SignalP"/>
    </source>
</evidence>
<organism evidence="2 3">
    <name type="scientific">Arabidopsis thaliana x Arabidopsis arenosa</name>
    <dbReference type="NCBI Taxonomy" id="1240361"/>
    <lineage>
        <taxon>Eukaryota</taxon>
        <taxon>Viridiplantae</taxon>
        <taxon>Streptophyta</taxon>
        <taxon>Embryophyta</taxon>
        <taxon>Tracheophyta</taxon>
        <taxon>Spermatophyta</taxon>
        <taxon>Magnoliopsida</taxon>
        <taxon>eudicotyledons</taxon>
        <taxon>Gunneridae</taxon>
        <taxon>Pentapetalae</taxon>
        <taxon>rosids</taxon>
        <taxon>malvids</taxon>
        <taxon>Brassicales</taxon>
        <taxon>Brassicaceae</taxon>
        <taxon>Camelineae</taxon>
        <taxon>Arabidopsis</taxon>
    </lineage>
</organism>
<feature type="non-terminal residue" evidence="2">
    <location>
        <position position="80"/>
    </location>
</feature>
<name>A0A8T1Y1F5_9BRAS</name>
<feature type="chain" id="PRO_5035911862" evidence="1">
    <location>
        <begin position="23"/>
        <end position="80"/>
    </location>
</feature>
<proteinExistence type="predicted"/>
<evidence type="ECO:0000313" key="3">
    <source>
        <dbReference type="Proteomes" id="UP000694240"/>
    </source>
</evidence>
<dbReference type="EMBL" id="JAEFBK010000012">
    <property type="protein sequence ID" value="KAG7540846.1"/>
    <property type="molecule type" value="Genomic_DNA"/>
</dbReference>
<keyword evidence="3" id="KW-1185">Reference proteome</keyword>
<dbReference type="Proteomes" id="UP000694240">
    <property type="component" value="Chromosome 12"/>
</dbReference>
<dbReference type="AlphaFoldDB" id="A0A8T1Y1F5"/>
<keyword evidence="1" id="KW-0732">Signal</keyword>
<sequence>IQKKKKTIIILLILFCSLACEARVRLTSPDLPTDETVHKVEKLQQEQKRFPKSDPHFYPKKKNLILTPLKNISSAWNLMK</sequence>
<comment type="caution">
    <text evidence="2">The sequence shown here is derived from an EMBL/GenBank/DDBJ whole genome shotgun (WGS) entry which is preliminary data.</text>
</comment>
<accession>A0A8T1Y1F5</accession>
<gene>
    <name evidence="2" type="ORF">ISN45_Aa07g010010</name>
</gene>
<evidence type="ECO:0000313" key="2">
    <source>
        <dbReference type="EMBL" id="KAG7540846.1"/>
    </source>
</evidence>
<feature type="signal peptide" evidence="1">
    <location>
        <begin position="1"/>
        <end position="22"/>
    </location>
</feature>